<accession>A0A2U1L2J6</accession>
<comment type="caution">
    <text evidence="3">The sequence shown here is derived from an EMBL/GenBank/DDBJ whole genome shotgun (WGS) entry which is preliminary data.</text>
</comment>
<dbReference type="GO" id="GO:0005634">
    <property type="term" value="C:nucleus"/>
    <property type="evidence" value="ECO:0007669"/>
    <property type="project" value="InterPro"/>
</dbReference>
<dbReference type="InterPro" id="IPR002164">
    <property type="entry name" value="NAP_family"/>
</dbReference>
<organism evidence="3 4">
    <name type="scientific">Artemisia annua</name>
    <name type="common">Sweet wormwood</name>
    <dbReference type="NCBI Taxonomy" id="35608"/>
    <lineage>
        <taxon>Eukaryota</taxon>
        <taxon>Viridiplantae</taxon>
        <taxon>Streptophyta</taxon>
        <taxon>Embryophyta</taxon>
        <taxon>Tracheophyta</taxon>
        <taxon>Spermatophyta</taxon>
        <taxon>Magnoliopsida</taxon>
        <taxon>eudicotyledons</taxon>
        <taxon>Gunneridae</taxon>
        <taxon>Pentapetalae</taxon>
        <taxon>asterids</taxon>
        <taxon>campanulids</taxon>
        <taxon>Asterales</taxon>
        <taxon>Asteraceae</taxon>
        <taxon>Asteroideae</taxon>
        <taxon>Anthemideae</taxon>
        <taxon>Artemisiinae</taxon>
        <taxon>Artemisia</taxon>
    </lineage>
</organism>
<dbReference type="GO" id="GO:0042393">
    <property type="term" value="F:histone binding"/>
    <property type="evidence" value="ECO:0007669"/>
    <property type="project" value="UniProtKB-ARBA"/>
</dbReference>
<evidence type="ECO:0000256" key="2">
    <source>
        <dbReference type="ARBA" id="ARBA00023186"/>
    </source>
</evidence>
<reference evidence="3 4" key="1">
    <citation type="journal article" date="2018" name="Mol. Plant">
        <title>The genome of Artemisia annua provides insight into the evolution of Asteraceae family and artemisinin biosynthesis.</title>
        <authorList>
            <person name="Shen Q."/>
            <person name="Zhang L."/>
            <person name="Liao Z."/>
            <person name="Wang S."/>
            <person name="Yan T."/>
            <person name="Shi P."/>
            <person name="Liu M."/>
            <person name="Fu X."/>
            <person name="Pan Q."/>
            <person name="Wang Y."/>
            <person name="Lv Z."/>
            <person name="Lu X."/>
            <person name="Zhang F."/>
            <person name="Jiang W."/>
            <person name="Ma Y."/>
            <person name="Chen M."/>
            <person name="Hao X."/>
            <person name="Li L."/>
            <person name="Tang Y."/>
            <person name="Lv G."/>
            <person name="Zhou Y."/>
            <person name="Sun X."/>
            <person name="Brodelius P.E."/>
            <person name="Rose J.K.C."/>
            <person name="Tang K."/>
        </authorList>
    </citation>
    <scope>NUCLEOTIDE SEQUENCE [LARGE SCALE GENOMIC DNA]</scope>
    <source>
        <strain evidence="4">cv. Huhao1</strain>
        <tissue evidence="3">Leaf</tissue>
    </source>
</reference>
<dbReference type="InterPro" id="IPR037231">
    <property type="entry name" value="NAP-like_sf"/>
</dbReference>
<name>A0A2U1L2J6_ARTAN</name>
<dbReference type="Pfam" id="PF00956">
    <property type="entry name" value="NAP"/>
    <property type="match status" value="1"/>
</dbReference>
<protein>
    <submittedName>
        <fullName evidence="3">Nucleosome assembly protein 1,2</fullName>
    </submittedName>
</protein>
<keyword evidence="2" id="KW-0143">Chaperone</keyword>
<keyword evidence="4" id="KW-1185">Reference proteome</keyword>
<dbReference type="Gene3D" id="3.30.1120.90">
    <property type="entry name" value="Nucleosome assembly protein"/>
    <property type="match status" value="1"/>
</dbReference>
<dbReference type="GO" id="GO:0006334">
    <property type="term" value="P:nucleosome assembly"/>
    <property type="evidence" value="ECO:0007669"/>
    <property type="project" value="InterPro"/>
</dbReference>
<dbReference type="SUPFAM" id="SSF143113">
    <property type="entry name" value="NAP-like"/>
    <property type="match status" value="1"/>
</dbReference>
<evidence type="ECO:0000256" key="1">
    <source>
        <dbReference type="ARBA" id="ARBA00009947"/>
    </source>
</evidence>
<sequence length="241" mass="27966">MSLHRAVLIYLQNHLFQLRTHTALATWHGTCRTFVPGSVYLHNDKIQAPATDVNTADDALSTIIAALIIQKCVKDVEENLYIPGDCINEETRRIVIWRFTKTENCESFFNFFNPPQIPDDEQEIDEDTAELLQNQMEQDYDIGYVFRLCISRNKELRMTYLEKARCKQQWTKHTPEYARGRAETVATSEAKQNKGHEWEASLQPLLEVVFAFAFAFANPSVIQWERKQVCPQRGDKQPCNH</sequence>
<dbReference type="STRING" id="35608.A0A2U1L2J6"/>
<evidence type="ECO:0000313" key="3">
    <source>
        <dbReference type="EMBL" id="PWA43228.1"/>
    </source>
</evidence>
<dbReference type="OrthoDB" id="27325at2759"/>
<proteinExistence type="inferred from homology"/>
<evidence type="ECO:0000313" key="4">
    <source>
        <dbReference type="Proteomes" id="UP000245207"/>
    </source>
</evidence>
<dbReference type="Proteomes" id="UP000245207">
    <property type="component" value="Unassembled WGS sequence"/>
</dbReference>
<comment type="similarity">
    <text evidence="1">Belongs to the nucleosome assembly protein (NAP) family.</text>
</comment>
<dbReference type="AlphaFoldDB" id="A0A2U1L2J6"/>
<gene>
    <name evidence="3" type="ORF">CTI12_AA537610</name>
</gene>
<dbReference type="EMBL" id="PKPP01011948">
    <property type="protein sequence ID" value="PWA43228.1"/>
    <property type="molecule type" value="Genomic_DNA"/>
</dbReference>
<dbReference type="GO" id="GO:0000724">
    <property type="term" value="P:double-strand break repair via homologous recombination"/>
    <property type="evidence" value="ECO:0007669"/>
    <property type="project" value="UniProtKB-ARBA"/>
</dbReference>